<evidence type="ECO:0000313" key="2">
    <source>
        <dbReference type="EMBL" id="MPC31175.1"/>
    </source>
</evidence>
<gene>
    <name evidence="2" type="ORF">E2C01_024457</name>
</gene>
<accession>A0A5B7ECR7</accession>
<dbReference type="Proteomes" id="UP000324222">
    <property type="component" value="Unassembled WGS sequence"/>
</dbReference>
<name>A0A5B7ECR7_PORTR</name>
<protein>
    <submittedName>
        <fullName evidence="2">Uncharacterized protein</fullName>
    </submittedName>
</protein>
<dbReference type="AlphaFoldDB" id="A0A5B7ECR7"/>
<organism evidence="2 3">
    <name type="scientific">Portunus trituberculatus</name>
    <name type="common">Swimming crab</name>
    <name type="synonym">Neptunus trituberculatus</name>
    <dbReference type="NCBI Taxonomy" id="210409"/>
    <lineage>
        <taxon>Eukaryota</taxon>
        <taxon>Metazoa</taxon>
        <taxon>Ecdysozoa</taxon>
        <taxon>Arthropoda</taxon>
        <taxon>Crustacea</taxon>
        <taxon>Multicrustacea</taxon>
        <taxon>Malacostraca</taxon>
        <taxon>Eumalacostraca</taxon>
        <taxon>Eucarida</taxon>
        <taxon>Decapoda</taxon>
        <taxon>Pleocyemata</taxon>
        <taxon>Brachyura</taxon>
        <taxon>Eubrachyura</taxon>
        <taxon>Portunoidea</taxon>
        <taxon>Portunidae</taxon>
        <taxon>Portuninae</taxon>
        <taxon>Portunus</taxon>
    </lineage>
</organism>
<keyword evidence="3" id="KW-1185">Reference proteome</keyword>
<evidence type="ECO:0000313" key="3">
    <source>
        <dbReference type="Proteomes" id="UP000324222"/>
    </source>
</evidence>
<evidence type="ECO:0000256" key="1">
    <source>
        <dbReference type="SAM" id="MobiDB-lite"/>
    </source>
</evidence>
<feature type="region of interest" description="Disordered" evidence="1">
    <location>
        <begin position="88"/>
        <end position="112"/>
    </location>
</feature>
<comment type="caution">
    <text evidence="2">The sequence shown here is derived from an EMBL/GenBank/DDBJ whole genome shotgun (WGS) entry which is preliminary data.</text>
</comment>
<dbReference type="EMBL" id="VSRR010002382">
    <property type="protein sequence ID" value="MPC31175.1"/>
    <property type="molecule type" value="Genomic_DNA"/>
</dbReference>
<sequence length="112" mass="12124">MPPKRPAMSPSVAKKTRKSLTLEVKMDSQTREARKLIALLATIFTSSTVSTIFKSADLIKKAGSSLSRLCMNIQDSCCLKRKNISLKRAPGKAHHPTGPQAAPALIPLPSEQ</sequence>
<proteinExistence type="predicted"/>
<reference evidence="2 3" key="1">
    <citation type="submission" date="2019-05" db="EMBL/GenBank/DDBJ databases">
        <title>Another draft genome of Portunus trituberculatus and its Hox gene families provides insights of decapod evolution.</title>
        <authorList>
            <person name="Jeong J.-H."/>
            <person name="Song I."/>
            <person name="Kim S."/>
            <person name="Choi T."/>
            <person name="Kim D."/>
            <person name="Ryu S."/>
            <person name="Kim W."/>
        </authorList>
    </citation>
    <scope>NUCLEOTIDE SEQUENCE [LARGE SCALE GENOMIC DNA]</scope>
    <source>
        <tissue evidence="2">Muscle</tissue>
    </source>
</reference>